<dbReference type="AlphaFoldDB" id="A0A7U5YWQ9"/>
<dbReference type="EMBL" id="CP026399">
    <property type="protein sequence ID" value="AUY01024.1"/>
    <property type="molecule type" value="Genomic_DNA"/>
</dbReference>
<evidence type="ECO:0000313" key="2">
    <source>
        <dbReference type="Proteomes" id="UP000239554"/>
    </source>
</evidence>
<evidence type="ECO:0000313" key="1">
    <source>
        <dbReference type="EMBL" id="AUY01024.1"/>
    </source>
</evidence>
<gene>
    <name evidence="1" type="ORF">C3F40_03845</name>
</gene>
<accession>A0A7U5YWQ9</accession>
<name>A0A7U5YWQ9_ECOLX</name>
<dbReference type="Proteomes" id="UP000239554">
    <property type="component" value="Chromosome"/>
</dbReference>
<proteinExistence type="predicted"/>
<protein>
    <submittedName>
        <fullName evidence="1">Uncharacterized protein</fullName>
    </submittedName>
</protein>
<reference evidence="1 2" key="1">
    <citation type="journal article" date="2018" name="MBio">
        <title>Genomic Analysis of Hospital Plumbing Reveals Diverse Reservoir of Bacterial Plasmids Conferring Carbapenem Resistance.</title>
        <authorList>
            <consortium name="NISC Comparative Sequencing Program"/>
            <person name="Weingarten R.A."/>
            <person name="Johnson R.C."/>
            <person name="Conlan S."/>
            <person name="Ramsburg A.M."/>
            <person name="Dekker J.P."/>
            <person name="Lau A.F."/>
            <person name="Khil P."/>
            <person name="Odom R.T."/>
            <person name="Deming C."/>
            <person name="Park M."/>
            <person name="Thomas P.J."/>
            <person name="Henderson D.K."/>
            <person name="Palmore T.N."/>
            <person name="Segre J.A."/>
            <person name="Frank K.M."/>
        </authorList>
    </citation>
    <scope>NUCLEOTIDE SEQUENCE [LARGE SCALE GENOMIC DNA]</scope>
    <source>
        <strain evidence="1 2">ECONIH4</strain>
    </source>
</reference>
<sequence>MNITTGQYRQGVKGCFISSERPQPGEKLTLVMPTCRGKRIIPVGHVERIEAVGTARCLVWVSKLTPVEGMNY</sequence>
<dbReference type="RefSeq" id="WP_104457394.1">
    <property type="nucleotide sequence ID" value="NZ_CP026399.1"/>
</dbReference>
<organism evidence="1 2">
    <name type="scientific">Escherichia coli</name>
    <dbReference type="NCBI Taxonomy" id="562"/>
    <lineage>
        <taxon>Bacteria</taxon>
        <taxon>Pseudomonadati</taxon>
        <taxon>Pseudomonadota</taxon>
        <taxon>Gammaproteobacteria</taxon>
        <taxon>Enterobacterales</taxon>
        <taxon>Enterobacteriaceae</taxon>
        <taxon>Escherichia</taxon>
    </lineage>
</organism>